<comment type="catalytic activity">
    <reaction evidence="6">
        <text>2 cob(II)yrinate a,c diamide + reduced [electron-transfer flavoprotein] + 2 ATP = 2 adenosylcob(III)yrinate a,c-diamide + 2 triphosphate + oxidized [electron-transfer flavoprotein] + 3 H(+)</text>
        <dbReference type="Rhea" id="RHEA:11528"/>
        <dbReference type="Rhea" id="RHEA-COMP:10685"/>
        <dbReference type="Rhea" id="RHEA-COMP:10686"/>
        <dbReference type="ChEBI" id="CHEBI:15378"/>
        <dbReference type="ChEBI" id="CHEBI:18036"/>
        <dbReference type="ChEBI" id="CHEBI:30616"/>
        <dbReference type="ChEBI" id="CHEBI:57692"/>
        <dbReference type="ChEBI" id="CHEBI:58307"/>
        <dbReference type="ChEBI" id="CHEBI:58503"/>
        <dbReference type="ChEBI" id="CHEBI:58537"/>
        <dbReference type="EC" id="2.5.1.17"/>
    </reaction>
</comment>
<dbReference type="AlphaFoldDB" id="A0A239BQ19"/>
<keyword evidence="6" id="KW-0169">Cobalamin biosynthesis</keyword>
<dbReference type="EMBL" id="FZNY01000006">
    <property type="protein sequence ID" value="SNS09762.1"/>
    <property type="molecule type" value="Genomic_DNA"/>
</dbReference>
<proteinExistence type="inferred from homology"/>
<keyword evidence="4 6" id="KW-0547">Nucleotide-binding</keyword>
<dbReference type="GO" id="GO:0008817">
    <property type="term" value="F:corrinoid adenosyltransferase activity"/>
    <property type="evidence" value="ECO:0007669"/>
    <property type="project" value="UniProtKB-UniRule"/>
</dbReference>
<dbReference type="NCBIfam" id="TIGR00636">
    <property type="entry name" value="PduO_Nterm"/>
    <property type="match status" value="1"/>
</dbReference>
<evidence type="ECO:0000256" key="1">
    <source>
        <dbReference type="ARBA" id="ARBA00007487"/>
    </source>
</evidence>
<dbReference type="EC" id="2.5.1.17" evidence="6"/>
<dbReference type="GO" id="GO:0005524">
    <property type="term" value="F:ATP binding"/>
    <property type="evidence" value="ECO:0007669"/>
    <property type="project" value="UniProtKB-UniRule"/>
</dbReference>
<sequence length="191" mass="21951">MKIYTKTGDKGTTALFGGTRVPKHHIRIDSYGTVDELNSHIGLIRDQEIDPRSKEILVHIQDRLFTVGAVLATDPEKMTLKNGKDRLNIPRVDEEDITLLETEMDKMNDHLPPMTHFVLPGGHTTVSYCHIARCVCRRAERLATALYELEPFDEHTLKYLNRLSDYLFVLARKLSNDLQADEIKWIPKKLE</sequence>
<evidence type="ECO:0000256" key="5">
    <source>
        <dbReference type="ARBA" id="ARBA00022840"/>
    </source>
</evidence>
<dbReference type="Pfam" id="PF01923">
    <property type="entry name" value="Cob_adeno_trans"/>
    <property type="match status" value="1"/>
</dbReference>
<dbReference type="GO" id="GO:0009236">
    <property type="term" value="P:cobalamin biosynthetic process"/>
    <property type="evidence" value="ECO:0007669"/>
    <property type="project" value="UniProtKB-UniRule"/>
</dbReference>
<dbReference type="PANTHER" id="PTHR12213:SF0">
    <property type="entry name" value="CORRINOID ADENOSYLTRANSFERASE MMAB"/>
    <property type="match status" value="1"/>
</dbReference>
<dbReference type="Proteomes" id="UP000198379">
    <property type="component" value="Unassembled WGS sequence"/>
</dbReference>
<evidence type="ECO:0000256" key="4">
    <source>
        <dbReference type="ARBA" id="ARBA00022741"/>
    </source>
</evidence>
<dbReference type="FunFam" id="1.20.1200.10:FF:000001">
    <property type="entry name" value="Cob(I)yrinic acid a,c-diamide adenosyltransferase"/>
    <property type="match status" value="1"/>
</dbReference>
<evidence type="ECO:0000259" key="7">
    <source>
        <dbReference type="Pfam" id="PF01923"/>
    </source>
</evidence>
<evidence type="ECO:0000256" key="3">
    <source>
        <dbReference type="ARBA" id="ARBA00022679"/>
    </source>
</evidence>
<gene>
    <name evidence="8" type="ORF">SAMN06265376_106341</name>
</gene>
<dbReference type="Gene3D" id="1.20.1200.10">
    <property type="entry name" value="Cobalamin adenosyltransferase-like"/>
    <property type="match status" value="1"/>
</dbReference>
<dbReference type="RefSeq" id="WP_089372937.1">
    <property type="nucleotide sequence ID" value="NZ_BMEP01000005.1"/>
</dbReference>
<keyword evidence="5 6" id="KW-0067">ATP-binding</keyword>
<dbReference type="InterPro" id="IPR036451">
    <property type="entry name" value="CblAdoTrfase-like_sf"/>
</dbReference>
<dbReference type="OrthoDB" id="9778896at2"/>
<keyword evidence="3 6" id="KW-0808">Transferase</keyword>
<dbReference type="InterPro" id="IPR029499">
    <property type="entry name" value="PduO-typ"/>
</dbReference>
<comment type="catalytic activity">
    <reaction evidence="6">
        <text>2 cob(II)alamin + reduced [electron-transfer flavoprotein] + 2 ATP = 2 adenosylcob(III)alamin + 2 triphosphate + oxidized [electron-transfer flavoprotein] + 3 H(+)</text>
        <dbReference type="Rhea" id="RHEA:28671"/>
        <dbReference type="Rhea" id="RHEA-COMP:10685"/>
        <dbReference type="Rhea" id="RHEA-COMP:10686"/>
        <dbReference type="ChEBI" id="CHEBI:15378"/>
        <dbReference type="ChEBI" id="CHEBI:16304"/>
        <dbReference type="ChEBI" id="CHEBI:18036"/>
        <dbReference type="ChEBI" id="CHEBI:18408"/>
        <dbReference type="ChEBI" id="CHEBI:30616"/>
        <dbReference type="ChEBI" id="CHEBI:57692"/>
        <dbReference type="ChEBI" id="CHEBI:58307"/>
        <dbReference type="EC" id="2.5.1.17"/>
    </reaction>
</comment>
<evidence type="ECO:0000313" key="8">
    <source>
        <dbReference type="EMBL" id="SNS09762.1"/>
    </source>
</evidence>
<dbReference type="PANTHER" id="PTHR12213">
    <property type="entry name" value="CORRINOID ADENOSYLTRANSFERASE"/>
    <property type="match status" value="1"/>
</dbReference>
<comment type="pathway">
    <text evidence="6">Cofactor biosynthesis; adenosylcobalamin biosynthesis; adenosylcobalamin from cob(II)yrinate a,c-diamide: step 2/7.</text>
</comment>
<evidence type="ECO:0000256" key="2">
    <source>
        <dbReference type="ARBA" id="ARBA00011233"/>
    </source>
</evidence>
<keyword evidence="9" id="KW-1185">Reference proteome</keyword>
<reference evidence="8 9" key="1">
    <citation type="submission" date="2017-06" db="EMBL/GenBank/DDBJ databases">
        <authorList>
            <person name="Kim H.J."/>
            <person name="Triplett B.A."/>
        </authorList>
    </citation>
    <scope>NUCLEOTIDE SEQUENCE [LARGE SCALE GENOMIC DNA]</scope>
    <source>
        <strain evidence="8 9">DSM 25597</strain>
    </source>
</reference>
<evidence type="ECO:0000313" key="9">
    <source>
        <dbReference type="Proteomes" id="UP000198379"/>
    </source>
</evidence>
<dbReference type="UniPathway" id="UPA00148">
    <property type="reaction ID" value="UER00233"/>
</dbReference>
<dbReference type="SUPFAM" id="SSF89028">
    <property type="entry name" value="Cobalamin adenosyltransferase-like"/>
    <property type="match status" value="1"/>
</dbReference>
<protein>
    <recommendedName>
        <fullName evidence="6">Corrinoid adenosyltransferase</fullName>
        <ecNumber evidence="6">2.5.1.17</ecNumber>
    </recommendedName>
    <alternativeName>
        <fullName evidence="6">Cob(II)alamin adenosyltransferase</fullName>
    </alternativeName>
    <alternativeName>
        <fullName evidence="6">Cob(II)yrinic acid a,c-diamide adenosyltransferase</fullName>
    </alternativeName>
    <alternativeName>
        <fullName evidence="6">Cobinamide/cobalamin adenosyltransferase</fullName>
    </alternativeName>
</protein>
<feature type="domain" description="Cobalamin adenosyltransferase-like" evidence="7">
    <location>
        <begin position="3"/>
        <end position="173"/>
    </location>
</feature>
<organism evidence="8 9">
    <name type="scientific">Dokdonia pacifica</name>
    <dbReference type="NCBI Taxonomy" id="1627892"/>
    <lineage>
        <taxon>Bacteria</taxon>
        <taxon>Pseudomonadati</taxon>
        <taxon>Bacteroidota</taxon>
        <taxon>Flavobacteriia</taxon>
        <taxon>Flavobacteriales</taxon>
        <taxon>Flavobacteriaceae</taxon>
        <taxon>Dokdonia</taxon>
    </lineage>
</organism>
<comment type="subunit">
    <text evidence="2">Homotrimer.</text>
</comment>
<accession>A0A239BQ19</accession>
<name>A0A239BQ19_9FLAO</name>
<dbReference type="InterPro" id="IPR016030">
    <property type="entry name" value="CblAdoTrfase-like"/>
</dbReference>
<evidence type="ECO:0000256" key="6">
    <source>
        <dbReference type="RuleBase" id="RU366026"/>
    </source>
</evidence>
<comment type="similarity">
    <text evidence="1 6">Belongs to the Cob(I)alamin adenosyltransferase family.</text>
</comment>